<evidence type="ECO:0008006" key="3">
    <source>
        <dbReference type="Google" id="ProtNLM"/>
    </source>
</evidence>
<dbReference type="EMBL" id="JAWDJR010000015">
    <property type="protein sequence ID" value="KAK9962837.1"/>
    <property type="molecule type" value="Genomic_DNA"/>
</dbReference>
<comment type="caution">
    <text evidence="1">The sequence shown here is derived from an EMBL/GenBank/DDBJ whole genome shotgun (WGS) entry which is preliminary data.</text>
</comment>
<evidence type="ECO:0000313" key="2">
    <source>
        <dbReference type="Proteomes" id="UP001479290"/>
    </source>
</evidence>
<reference evidence="1 2" key="1">
    <citation type="submission" date="2024-05" db="EMBL/GenBank/DDBJ databases">
        <title>A high-quality chromosomal-level genome assembly of Topmouth culter (Culter alburnus).</title>
        <authorList>
            <person name="Zhao H."/>
        </authorList>
    </citation>
    <scope>NUCLEOTIDE SEQUENCE [LARGE SCALE GENOMIC DNA]</scope>
    <source>
        <strain evidence="1">CATC2023</strain>
        <tissue evidence="1">Muscle</tissue>
    </source>
</reference>
<organism evidence="1 2">
    <name type="scientific">Culter alburnus</name>
    <name type="common">Topmouth culter</name>
    <dbReference type="NCBI Taxonomy" id="194366"/>
    <lineage>
        <taxon>Eukaryota</taxon>
        <taxon>Metazoa</taxon>
        <taxon>Chordata</taxon>
        <taxon>Craniata</taxon>
        <taxon>Vertebrata</taxon>
        <taxon>Euteleostomi</taxon>
        <taxon>Actinopterygii</taxon>
        <taxon>Neopterygii</taxon>
        <taxon>Teleostei</taxon>
        <taxon>Ostariophysi</taxon>
        <taxon>Cypriniformes</taxon>
        <taxon>Xenocyprididae</taxon>
        <taxon>Xenocypridinae</taxon>
        <taxon>Culter</taxon>
    </lineage>
</organism>
<name>A0AAW1ZN47_CULAL</name>
<dbReference type="PANTHER" id="PTHR33053">
    <property type="entry name" value="PROTEIN, PUTATIVE-RELATED"/>
    <property type="match status" value="1"/>
</dbReference>
<protein>
    <recommendedName>
        <fullName evidence="3">Transposase domain-containing protein</fullName>
    </recommendedName>
</protein>
<evidence type="ECO:0000313" key="1">
    <source>
        <dbReference type="EMBL" id="KAK9962837.1"/>
    </source>
</evidence>
<keyword evidence="2" id="KW-1185">Reference proteome</keyword>
<proteinExistence type="predicted"/>
<gene>
    <name evidence="1" type="ORF">ABG768_008187</name>
</gene>
<sequence length="477" mass="54553">MFNHLFQKLTSVVRNYHNFRLQLNIDGLPIFKSSGLQFWPILGMLQEYSRKPVLIALYCGNSKPQSLSEYLKDLVCELKSLSTGFVVNGKTFFLTVCSVICDAPARAFIKGIKSHNGYSGCDKCVQSGIYINNRMTFPELNARVRTDVSFSNAEDEDHHVQPSPFCETSIAMVSGFPHDYMHLVCLGVVRRLLDLWMGTCGKLNYRISSRQVSFISGKLLALRSYIPSEFARRPRALDERLRWKATELKQVYQNFMLLSVSIYILASPTYCLLLNDFANTLLRSFVKHFGELYGQGFLVYNIHGLTHLSDDVKVHGHLDLISGFPFENYLKKIKRMVRKPSSPLQQVIRRISELDSTSLKDEETWNTHKKLKMLHSDGPVPQGFTGAVSQFKELSIDEFVINTAERDRCVKMKNKILLVQNIIVFEGEVYIVCKEYRHIAKFFDYPIDSTELGICFVSDLSPNLMSLKLDTNVQKCV</sequence>
<dbReference type="PANTHER" id="PTHR33053:SF24">
    <property type="entry name" value="TRANSPOSASE DOMAIN-CONTAINING PROTEIN"/>
    <property type="match status" value="1"/>
</dbReference>
<dbReference type="Proteomes" id="UP001479290">
    <property type="component" value="Unassembled WGS sequence"/>
</dbReference>
<accession>A0AAW1ZN47</accession>
<dbReference type="AlphaFoldDB" id="A0AAW1ZN47"/>